<dbReference type="FunFam" id="2.40.160.120:FF:000001">
    <property type="entry name" value="Oxysterol-binding protein"/>
    <property type="match status" value="1"/>
</dbReference>
<feature type="region of interest" description="Disordered" evidence="6">
    <location>
        <begin position="491"/>
        <end position="510"/>
    </location>
</feature>
<feature type="region of interest" description="Disordered" evidence="6">
    <location>
        <begin position="197"/>
        <end position="252"/>
    </location>
</feature>
<dbReference type="PANTHER" id="PTHR10972">
    <property type="entry name" value="OXYSTEROL-BINDING PROTEIN-RELATED"/>
    <property type="match status" value="1"/>
</dbReference>
<keyword evidence="3" id="KW-0597">Phosphoprotein</keyword>
<feature type="compositionally biased region" description="Low complexity" evidence="6">
    <location>
        <begin position="10"/>
        <end position="29"/>
    </location>
</feature>
<dbReference type="Pfam" id="PF01237">
    <property type="entry name" value="Oxysterol_BP"/>
    <property type="match status" value="1"/>
</dbReference>
<keyword evidence="5" id="KW-0446">Lipid-binding</keyword>
<evidence type="ECO:0000259" key="7">
    <source>
        <dbReference type="PROSITE" id="PS50003"/>
    </source>
</evidence>
<dbReference type="Gene3D" id="2.30.29.30">
    <property type="entry name" value="Pleckstrin-homology domain (PH domain)/Phosphotyrosine-binding domain (PTB)"/>
    <property type="match status" value="1"/>
</dbReference>
<feature type="region of interest" description="Disordered" evidence="6">
    <location>
        <begin position="134"/>
        <end position="158"/>
    </location>
</feature>
<dbReference type="InterPro" id="IPR037239">
    <property type="entry name" value="OSBP_sf"/>
</dbReference>
<dbReference type="GO" id="GO:0032934">
    <property type="term" value="F:sterol binding"/>
    <property type="evidence" value="ECO:0007669"/>
    <property type="project" value="TreeGrafter"/>
</dbReference>
<sequence length="957" mass="106213">MRRHSGQAPSSRRGSVGSGSGRASDAGAGDQQGNERGPVHFEGPLRKYKGMAFGYRPQYFACEGDFLCYYRSEKKMGPPYKKIALSDIELIPCQAHPLEFELKLANGSKWCLKAESSDVKRQWLTTLKKVLHPSGQTQRDAQLQHATETEGDNDDDAELDKLDVKQLNEDLRKALNKIFERLGAHGESLTAAVDHISGTPRESEKLTPPASSVRRLLPRRERGGSQGENLNVDAQAESGSGSGSHRDRTLTESQAVREHLRQDLQKQEDLQNEAHRLVEDHLKKLDKWVLWQKERKKELEKQIRTLAIQHNKLEKSAVRRTRTGGTTSPQQTDLVPRHAPGGSSGSPPLPPAAAAASSGFRGASEEWEVPAERRDGSPPPRLPGTETRIKKPGEGLAVLPHGSDEDVDEDDEDDFMSVEEDSGTEGENGEVRRRRTVTENTRLVYPAHKEKKEEITGSGAATASANTSSSSSAHAAKPSEAQGAGAVAALPSAETGDGHGAGEMVSSGRGYKRRTKLPFTRTEFKLSVWSVLKDSIGKDLSRISMPVYFNEPTSFLQRFAEDLQYTEVLHQATSLDSSVDRLLRVAVFALTPLNSSVGRLVKPFNPLLGETYEMTHRGFRLISEQVGHHPPVSAYCAESDDSKWKVWGYLNLKNKFYGKSLEVIPEGVIHCELPQYKDRFTWFRGHTLIHNIIIGRLWLEWTGVVVVKNHSTGDVAAFELLRKGWWDKTMHNVRGFVADSTGKVHWRIGGRWSESIWAEPVGPLSGALPSLEKSMASLRESVGTGLEKDSRWGGVGLPEGVQLSAAEWAAVLEAAAVGERMELWRPEALPEGAEMFYNFSQFAMELNEIAPEYDPQKGAPMPPTDSRFRPDQRAWEEGDVDAAKLHKTRLEEKQRKAAKLRKGGEDAYHPRWFRKAPDPVTGKQGFIPQGDYWAAKRSRDFRLCPDIFGQDTEEAGG</sequence>
<feature type="region of interest" description="Disordered" evidence="6">
    <location>
        <begin position="1"/>
        <end position="41"/>
    </location>
</feature>
<evidence type="ECO:0000256" key="3">
    <source>
        <dbReference type="ARBA" id="ARBA00022553"/>
    </source>
</evidence>
<feature type="region of interest" description="Disordered" evidence="6">
    <location>
        <begin position="448"/>
        <end position="486"/>
    </location>
</feature>
<dbReference type="SUPFAM" id="SSF50729">
    <property type="entry name" value="PH domain-like"/>
    <property type="match status" value="1"/>
</dbReference>
<feature type="region of interest" description="Disordered" evidence="6">
    <location>
        <begin position="314"/>
        <end position="435"/>
    </location>
</feature>
<dbReference type="GO" id="GO:0120009">
    <property type="term" value="P:intermembrane lipid transfer"/>
    <property type="evidence" value="ECO:0007669"/>
    <property type="project" value="UniProtKB-ARBA"/>
</dbReference>
<dbReference type="Gene3D" id="3.30.70.3490">
    <property type="match status" value="1"/>
</dbReference>
<dbReference type="SUPFAM" id="SSF144000">
    <property type="entry name" value="Oxysterol-binding protein-like"/>
    <property type="match status" value="1"/>
</dbReference>
<feature type="compositionally biased region" description="Acidic residues" evidence="6">
    <location>
        <begin position="149"/>
        <end position="158"/>
    </location>
</feature>
<dbReference type="InterPro" id="IPR011993">
    <property type="entry name" value="PH-like_dom_sf"/>
</dbReference>
<dbReference type="Pfam" id="PF00169">
    <property type="entry name" value="PH"/>
    <property type="match status" value="1"/>
</dbReference>
<feature type="compositionally biased region" description="Acidic residues" evidence="6">
    <location>
        <begin position="405"/>
        <end position="428"/>
    </location>
</feature>
<dbReference type="AlphaFoldDB" id="A0A0G4HPK5"/>
<feature type="compositionally biased region" description="Polar residues" evidence="6">
    <location>
        <begin position="134"/>
        <end position="146"/>
    </location>
</feature>
<feature type="compositionally biased region" description="Polar residues" evidence="6">
    <location>
        <begin position="323"/>
        <end position="333"/>
    </location>
</feature>
<dbReference type="EMBL" id="CDMZ01003399">
    <property type="protein sequence ID" value="CEM46218.1"/>
    <property type="molecule type" value="Genomic_DNA"/>
</dbReference>
<dbReference type="GO" id="GO:0005829">
    <property type="term" value="C:cytosol"/>
    <property type="evidence" value="ECO:0007669"/>
    <property type="project" value="TreeGrafter"/>
</dbReference>
<dbReference type="Gene3D" id="2.40.160.120">
    <property type="match status" value="1"/>
</dbReference>
<keyword evidence="2" id="KW-0813">Transport</keyword>
<evidence type="ECO:0000256" key="2">
    <source>
        <dbReference type="ARBA" id="ARBA00022448"/>
    </source>
</evidence>
<feature type="compositionally biased region" description="Low complexity" evidence="6">
    <location>
        <begin position="458"/>
        <end position="481"/>
    </location>
</feature>
<accession>A0A0G4HPK5</accession>
<evidence type="ECO:0000256" key="1">
    <source>
        <dbReference type="ARBA" id="ARBA00008842"/>
    </source>
</evidence>
<dbReference type="PANTHER" id="PTHR10972:SF205">
    <property type="entry name" value="OXYSTEROL-BINDING PROTEIN 1"/>
    <property type="match status" value="1"/>
</dbReference>
<feature type="compositionally biased region" description="Low complexity" evidence="6">
    <location>
        <begin position="352"/>
        <end position="362"/>
    </location>
</feature>
<dbReference type="GO" id="GO:0016020">
    <property type="term" value="C:membrane"/>
    <property type="evidence" value="ECO:0007669"/>
    <property type="project" value="TreeGrafter"/>
</dbReference>
<evidence type="ECO:0000313" key="8">
    <source>
        <dbReference type="EMBL" id="CEM46218.1"/>
    </source>
</evidence>
<evidence type="ECO:0000256" key="4">
    <source>
        <dbReference type="ARBA" id="ARBA00023055"/>
    </source>
</evidence>
<reference evidence="8" key="1">
    <citation type="submission" date="2014-11" db="EMBL/GenBank/DDBJ databases">
        <authorList>
            <person name="Otto D Thomas"/>
            <person name="Naeem Raeece"/>
        </authorList>
    </citation>
    <scope>NUCLEOTIDE SEQUENCE</scope>
</reference>
<keyword evidence="4" id="KW-0445">Lipid transport</keyword>
<gene>
    <name evidence="8" type="ORF">Cvel_7820</name>
</gene>
<organism evidence="8">
    <name type="scientific">Chromera velia CCMP2878</name>
    <dbReference type="NCBI Taxonomy" id="1169474"/>
    <lineage>
        <taxon>Eukaryota</taxon>
        <taxon>Sar</taxon>
        <taxon>Alveolata</taxon>
        <taxon>Colpodellida</taxon>
        <taxon>Chromeraceae</taxon>
        <taxon>Chromera</taxon>
    </lineage>
</organism>
<dbReference type="SMART" id="SM00233">
    <property type="entry name" value="PH"/>
    <property type="match status" value="1"/>
</dbReference>
<evidence type="ECO:0000256" key="6">
    <source>
        <dbReference type="SAM" id="MobiDB-lite"/>
    </source>
</evidence>
<dbReference type="InterPro" id="IPR001849">
    <property type="entry name" value="PH_domain"/>
</dbReference>
<evidence type="ECO:0000256" key="5">
    <source>
        <dbReference type="ARBA" id="ARBA00023121"/>
    </source>
</evidence>
<protein>
    <recommendedName>
        <fullName evidence="7">PH domain-containing protein</fullName>
    </recommendedName>
</protein>
<dbReference type="VEuPathDB" id="CryptoDB:Cvel_7820"/>
<name>A0A0G4HPK5_9ALVE</name>
<dbReference type="PROSITE" id="PS50003">
    <property type="entry name" value="PH_DOMAIN"/>
    <property type="match status" value="1"/>
</dbReference>
<dbReference type="InterPro" id="IPR000648">
    <property type="entry name" value="Oxysterol-bd"/>
</dbReference>
<feature type="domain" description="PH" evidence="7">
    <location>
        <begin position="38"/>
        <end position="132"/>
    </location>
</feature>
<comment type="similarity">
    <text evidence="1">Belongs to the OSBP family.</text>
</comment>
<proteinExistence type="inferred from homology"/>